<name>A0A8H6HSF0_9AGAR</name>
<keyword evidence="2" id="KW-0479">Metal-binding</keyword>
<accession>A0A8H6HSF0</accession>
<evidence type="ECO:0000313" key="4">
    <source>
        <dbReference type="EMBL" id="KAF6752319.1"/>
    </source>
</evidence>
<evidence type="ECO:0000256" key="3">
    <source>
        <dbReference type="RuleBase" id="RU003956"/>
    </source>
</evidence>
<dbReference type="Proteomes" id="UP000521943">
    <property type="component" value="Unassembled WGS sequence"/>
</dbReference>
<dbReference type="GO" id="GO:0004089">
    <property type="term" value="F:carbonate dehydratase activity"/>
    <property type="evidence" value="ECO:0007669"/>
    <property type="project" value="UniProtKB-UniRule"/>
</dbReference>
<proteinExistence type="inferred from homology"/>
<organism evidence="4 5">
    <name type="scientific">Ephemerocybe angulata</name>
    <dbReference type="NCBI Taxonomy" id="980116"/>
    <lineage>
        <taxon>Eukaryota</taxon>
        <taxon>Fungi</taxon>
        <taxon>Dikarya</taxon>
        <taxon>Basidiomycota</taxon>
        <taxon>Agaricomycotina</taxon>
        <taxon>Agaricomycetes</taxon>
        <taxon>Agaricomycetidae</taxon>
        <taxon>Agaricales</taxon>
        <taxon>Agaricineae</taxon>
        <taxon>Psathyrellaceae</taxon>
        <taxon>Ephemerocybe</taxon>
    </lineage>
</organism>
<dbReference type="InterPro" id="IPR001765">
    <property type="entry name" value="Carbonic_anhydrase"/>
</dbReference>
<gene>
    <name evidence="4" type="ORF">DFP72DRAFT_459711</name>
</gene>
<dbReference type="EC" id="4.2.1.1" evidence="3"/>
<keyword evidence="5" id="KW-1185">Reference proteome</keyword>
<evidence type="ECO:0000256" key="2">
    <source>
        <dbReference type="PIRSR" id="PIRSR601765-1"/>
    </source>
</evidence>
<dbReference type="AlphaFoldDB" id="A0A8H6HSF0"/>
<sequence length="97" mass="10376">MIVDCSDSRVTEGAIFDADPGTMFTAGNIANMFEEGDVSSNAVLTKVKHVVITRGHHASDPTLFPRRFPSAFPNGFHPSIVDSLSISSPLCSPILTQ</sequence>
<keyword evidence="2 3" id="KW-0862">Zinc</keyword>
<dbReference type="InterPro" id="IPR036874">
    <property type="entry name" value="Carbonic_anhydrase_sf"/>
</dbReference>
<dbReference type="SUPFAM" id="SSF53056">
    <property type="entry name" value="beta-carbonic anhydrase, cab"/>
    <property type="match status" value="1"/>
</dbReference>
<dbReference type="Gene3D" id="3.40.1050.10">
    <property type="entry name" value="Carbonic anhydrase"/>
    <property type="match status" value="1"/>
</dbReference>
<protein>
    <recommendedName>
        <fullName evidence="3">Carbonic anhydrase</fullName>
        <ecNumber evidence="3">4.2.1.1</ecNumber>
    </recommendedName>
    <alternativeName>
        <fullName evidence="3">Carbonate dehydratase</fullName>
    </alternativeName>
</protein>
<comment type="catalytic activity">
    <reaction evidence="3">
        <text>hydrogencarbonate + H(+) = CO2 + H2O</text>
        <dbReference type="Rhea" id="RHEA:10748"/>
        <dbReference type="ChEBI" id="CHEBI:15377"/>
        <dbReference type="ChEBI" id="CHEBI:15378"/>
        <dbReference type="ChEBI" id="CHEBI:16526"/>
        <dbReference type="ChEBI" id="CHEBI:17544"/>
        <dbReference type="EC" id="4.2.1.1"/>
    </reaction>
</comment>
<dbReference type="GO" id="GO:0008270">
    <property type="term" value="F:zinc ion binding"/>
    <property type="evidence" value="ECO:0007669"/>
    <property type="project" value="UniProtKB-UniRule"/>
</dbReference>
<comment type="function">
    <text evidence="3">Reversible hydration of carbon dioxide.</text>
</comment>
<dbReference type="OrthoDB" id="10248475at2759"/>
<dbReference type="EMBL" id="JACGCI010000045">
    <property type="protein sequence ID" value="KAF6752319.1"/>
    <property type="molecule type" value="Genomic_DNA"/>
</dbReference>
<comment type="similarity">
    <text evidence="1 3">Belongs to the beta-class carbonic anhydrase family.</text>
</comment>
<reference evidence="4 5" key="1">
    <citation type="submission" date="2020-07" db="EMBL/GenBank/DDBJ databases">
        <title>Comparative genomics of pyrophilous fungi reveals a link between fire events and developmental genes.</title>
        <authorList>
            <consortium name="DOE Joint Genome Institute"/>
            <person name="Steindorff A.S."/>
            <person name="Carver A."/>
            <person name="Calhoun S."/>
            <person name="Stillman K."/>
            <person name="Liu H."/>
            <person name="Lipzen A."/>
            <person name="Pangilinan J."/>
            <person name="Labutti K."/>
            <person name="Bruns T.D."/>
            <person name="Grigoriev I.V."/>
        </authorList>
    </citation>
    <scope>NUCLEOTIDE SEQUENCE [LARGE SCALE GENOMIC DNA]</scope>
    <source>
        <strain evidence="4 5">CBS 144469</strain>
    </source>
</reference>
<comment type="caution">
    <text evidence="4">The sequence shown here is derived from an EMBL/GenBank/DDBJ whole genome shotgun (WGS) entry which is preliminary data.</text>
</comment>
<feature type="binding site" evidence="2">
    <location>
        <position position="7"/>
    </location>
    <ligand>
        <name>Zn(2+)</name>
        <dbReference type="ChEBI" id="CHEBI:29105"/>
    </ligand>
</feature>
<feature type="binding site" evidence="2">
    <location>
        <position position="5"/>
    </location>
    <ligand>
        <name>Zn(2+)</name>
        <dbReference type="ChEBI" id="CHEBI:29105"/>
    </ligand>
</feature>
<evidence type="ECO:0000313" key="5">
    <source>
        <dbReference type="Proteomes" id="UP000521943"/>
    </source>
</evidence>
<dbReference type="Pfam" id="PF00484">
    <property type="entry name" value="Pro_CA"/>
    <property type="match status" value="1"/>
</dbReference>
<comment type="cofactor">
    <cofactor evidence="2">
        <name>Zn(2+)</name>
        <dbReference type="ChEBI" id="CHEBI:29105"/>
    </cofactor>
    <text evidence="2">Binds 1 zinc ion per subunit.</text>
</comment>
<evidence type="ECO:0000256" key="1">
    <source>
        <dbReference type="ARBA" id="ARBA00006217"/>
    </source>
</evidence>
<keyword evidence="3" id="KW-0456">Lyase</keyword>